<sequence length="371" mass="40175">MRDIRKVMQGLKPALLMVVVQIAFASVNVLYKLAISDGMSVRVLTAYRLIFAAASTLTLALIFERKNIPKLTWRVIFMSFFCGLFGGSLFQNLYFESLALISATFASAVYNLIPAVTFILAVSCGFERLNLQKAAGKAKVFGTITGIGGAMMLTFLKGVEINICTFHVNLLHKKGLTGTLNGDSGSKLLGIFCGLGSCFSFALWLIIQAKMSKEYPSHHSSTALMSIMGAIQATGFALCIEKDWSQWRLGWSIRLLTAAYSGIVASGLMVIVIAWCVNMKGPLYASVFNPLMLVLVAVAGSLMLDESLYIGSVIGAVLIMVGLYMVLWGKSKETKKATHLLVSSEIEVVVASMTVDDHDNSSDLSNNNNIS</sequence>
<proteinExistence type="inferred from homology"/>
<dbReference type="EMBL" id="JAYWIO010000008">
    <property type="protein sequence ID" value="KAK7246806.1"/>
    <property type="molecule type" value="Genomic_DNA"/>
</dbReference>
<evidence type="ECO:0000313" key="9">
    <source>
        <dbReference type="Proteomes" id="UP001372338"/>
    </source>
</evidence>
<dbReference type="InterPro" id="IPR000620">
    <property type="entry name" value="EamA_dom"/>
</dbReference>
<accession>A0AAN9E6U9</accession>
<feature type="transmembrane region" description="Helical" evidence="6">
    <location>
        <begin position="188"/>
        <end position="207"/>
    </location>
</feature>
<gene>
    <name evidence="8" type="ORF">RIF29_41676</name>
</gene>
<evidence type="ECO:0000256" key="1">
    <source>
        <dbReference type="ARBA" id="ARBA00004141"/>
    </source>
</evidence>
<reference evidence="8 9" key="1">
    <citation type="submission" date="2024-01" db="EMBL/GenBank/DDBJ databases">
        <title>The genomes of 5 underutilized Papilionoideae crops provide insights into root nodulation and disease resistanc.</title>
        <authorList>
            <person name="Yuan L."/>
        </authorList>
    </citation>
    <scope>NUCLEOTIDE SEQUENCE [LARGE SCALE GENOMIC DNA]</scope>
    <source>
        <strain evidence="8">ZHUSHIDOU_FW_LH</strain>
        <tissue evidence="8">Leaf</tissue>
    </source>
</reference>
<evidence type="ECO:0000256" key="3">
    <source>
        <dbReference type="ARBA" id="ARBA00022692"/>
    </source>
</evidence>
<feature type="transmembrane region" description="Helical" evidence="6">
    <location>
        <begin position="308"/>
        <end position="327"/>
    </location>
</feature>
<keyword evidence="3 6" id="KW-0812">Transmembrane</keyword>
<feature type="transmembrane region" description="Helical" evidence="6">
    <location>
        <begin position="43"/>
        <end position="63"/>
    </location>
</feature>
<dbReference type="InterPro" id="IPR037185">
    <property type="entry name" value="EmrE-like"/>
</dbReference>
<dbReference type="GO" id="GO:0016020">
    <property type="term" value="C:membrane"/>
    <property type="evidence" value="ECO:0007669"/>
    <property type="project" value="UniProtKB-SubCell"/>
</dbReference>
<evidence type="ECO:0000256" key="4">
    <source>
        <dbReference type="ARBA" id="ARBA00022989"/>
    </source>
</evidence>
<evidence type="ECO:0000259" key="7">
    <source>
        <dbReference type="Pfam" id="PF00892"/>
    </source>
</evidence>
<feature type="domain" description="EamA" evidence="7">
    <location>
        <begin position="13"/>
        <end position="144"/>
    </location>
</feature>
<organism evidence="8 9">
    <name type="scientific">Crotalaria pallida</name>
    <name type="common">Smooth rattlebox</name>
    <name type="synonym">Crotalaria striata</name>
    <dbReference type="NCBI Taxonomy" id="3830"/>
    <lineage>
        <taxon>Eukaryota</taxon>
        <taxon>Viridiplantae</taxon>
        <taxon>Streptophyta</taxon>
        <taxon>Embryophyta</taxon>
        <taxon>Tracheophyta</taxon>
        <taxon>Spermatophyta</taxon>
        <taxon>Magnoliopsida</taxon>
        <taxon>eudicotyledons</taxon>
        <taxon>Gunneridae</taxon>
        <taxon>Pentapetalae</taxon>
        <taxon>rosids</taxon>
        <taxon>fabids</taxon>
        <taxon>Fabales</taxon>
        <taxon>Fabaceae</taxon>
        <taxon>Papilionoideae</taxon>
        <taxon>50 kb inversion clade</taxon>
        <taxon>genistoids sensu lato</taxon>
        <taxon>core genistoids</taxon>
        <taxon>Crotalarieae</taxon>
        <taxon>Crotalaria</taxon>
    </lineage>
</organism>
<name>A0AAN9E6U9_CROPI</name>
<dbReference type="GO" id="GO:0022857">
    <property type="term" value="F:transmembrane transporter activity"/>
    <property type="evidence" value="ECO:0007669"/>
    <property type="project" value="InterPro"/>
</dbReference>
<evidence type="ECO:0000256" key="6">
    <source>
        <dbReference type="RuleBase" id="RU363077"/>
    </source>
</evidence>
<dbReference type="PANTHER" id="PTHR31218">
    <property type="entry name" value="WAT1-RELATED PROTEIN"/>
    <property type="match status" value="1"/>
</dbReference>
<evidence type="ECO:0000256" key="2">
    <source>
        <dbReference type="ARBA" id="ARBA00007635"/>
    </source>
</evidence>
<feature type="transmembrane region" description="Helical" evidence="6">
    <location>
        <begin position="100"/>
        <end position="126"/>
    </location>
</feature>
<feature type="transmembrane region" description="Helical" evidence="6">
    <location>
        <begin position="75"/>
        <end position="94"/>
    </location>
</feature>
<comment type="caution">
    <text evidence="8">The sequence shown here is derived from an EMBL/GenBank/DDBJ whole genome shotgun (WGS) entry which is preliminary data.</text>
</comment>
<dbReference type="Proteomes" id="UP001372338">
    <property type="component" value="Unassembled WGS sequence"/>
</dbReference>
<protein>
    <recommendedName>
        <fullName evidence="6">WAT1-related protein</fullName>
    </recommendedName>
</protein>
<comment type="subcellular location">
    <subcellularLocation>
        <location evidence="1 6">Membrane</location>
        <topology evidence="1 6">Multi-pass membrane protein</topology>
    </subcellularLocation>
</comment>
<dbReference type="InterPro" id="IPR030184">
    <property type="entry name" value="WAT1-related"/>
</dbReference>
<keyword evidence="4 6" id="KW-1133">Transmembrane helix</keyword>
<dbReference type="AlphaFoldDB" id="A0AAN9E6U9"/>
<evidence type="ECO:0000313" key="8">
    <source>
        <dbReference type="EMBL" id="KAK7246806.1"/>
    </source>
</evidence>
<keyword evidence="5 6" id="KW-0472">Membrane</keyword>
<dbReference type="Pfam" id="PF00892">
    <property type="entry name" value="EamA"/>
    <property type="match status" value="2"/>
</dbReference>
<keyword evidence="9" id="KW-1185">Reference proteome</keyword>
<comment type="similarity">
    <text evidence="2 6">Belongs to the drug/metabolite transporter (DMT) superfamily. Plant drug/metabolite exporter (P-DME) (TC 2.A.7.4) family.</text>
</comment>
<feature type="transmembrane region" description="Helical" evidence="6">
    <location>
        <begin position="258"/>
        <end position="276"/>
    </location>
</feature>
<feature type="transmembrane region" description="Helical" evidence="6">
    <location>
        <begin position="283"/>
        <end position="302"/>
    </location>
</feature>
<feature type="transmembrane region" description="Helical" evidence="6">
    <location>
        <begin position="219"/>
        <end position="238"/>
    </location>
</feature>
<dbReference type="SUPFAM" id="SSF103481">
    <property type="entry name" value="Multidrug resistance efflux transporter EmrE"/>
    <property type="match status" value="2"/>
</dbReference>
<feature type="transmembrane region" description="Helical" evidence="6">
    <location>
        <begin position="12"/>
        <end position="31"/>
    </location>
</feature>
<evidence type="ECO:0000256" key="5">
    <source>
        <dbReference type="ARBA" id="ARBA00023136"/>
    </source>
</evidence>
<feature type="domain" description="EamA" evidence="7">
    <location>
        <begin position="189"/>
        <end position="327"/>
    </location>
</feature>